<evidence type="ECO:0000313" key="2">
    <source>
        <dbReference type="EMBL" id="KTD81219.1"/>
    </source>
</evidence>
<evidence type="ECO:0000313" key="3">
    <source>
        <dbReference type="Proteomes" id="UP000054662"/>
    </source>
</evidence>
<reference evidence="2 3" key="1">
    <citation type="submission" date="2015-11" db="EMBL/GenBank/DDBJ databases">
        <title>Genomic analysis of 38 Legionella species identifies large and diverse effector repertoires.</title>
        <authorList>
            <person name="Burstein D."/>
            <person name="Amaro F."/>
            <person name="Zusman T."/>
            <person name="Lifshitz Z."/>
            <person name="Cohen O."/>
            <person name="Gilbert J.A."/>
            <person name="Pupko T."/>
            <person name="Shuman H.A."/>
            <person name="Segal G."/>
        </authorList>
    </citation>
    <scope>NUCLEOTIDE SEQUENCE [LARGE SCALE GENOMIC DNA]</scope>
    <source>
        <strain evidence="2 3">ATCC 49508</strain>
    </source>
</reference>
<dbReference type="InterPro" id="IPR021241">
    <property type="entry name" value="CsiV"/>
</dbReference>
<dbReference type="AlphaFoldDB" id="A0A0W1AJ64"/>
<name>A0A0W1AJ64_9GAMM</name>
<dbReference type="Pfam" id="PF10972">
    <property type="entry name" value="CsiV"/>
    <property type="match status" value="1"/>
</dbReference>
<feature type="chain" id="PRO_5006919808" description="Peptidoglycan-binding protein CsiV" evidence="1">
    <location>
        <begin position="20"/>
        <end position="183"/>
    </location>
</feature>
<keyword evidence="1" id="KW-0732">Signal</keyword>
<dbReference type="RefSeq" id="WP_058492720.1">
    <property type="nucleotide sequence ID" value="NZ_CBCRUR010000014.1"/>
</dbReference>
<gene>
    <name evidence="2" type="ORF">Lwor_0897</name>
</gene>
<keyword evidence="3" id="KW-1185">Reference proteome</keyword>
<accession>A0A0W1AJ64</accession>
<dbReference type="Proteomes" id="UP000054662">
    <property type="component" value="Unassembled WGS sequence"/>
</dbReference>
<dbReference type="EMBL" id="LNZC01000007">
    <property type="protein sequence ID" value="KTD81219.1"/>
    <property type="molecule type" value="Genomic_DNA"/>
</dbReference>
<evidence type="ECO:0000256" key="1">
    <source>
        <dbReference type="SAM" id="SignalP"/>
    </source>
</evidence>
<proteinExistence type="predicted"/>
<dbReference type="OrthoDB" id="5566524at2"/>
<feature type="signal peptide" evidence="1">
    <location>
        <begin position="1"/>
        <end position="19"/>
    </location>
</feature>
<protein>
    <recommendedName>
        <fullName evidence="4">Peptidoglycan-binding protein CsiV</fullName>
    </recommendedName>
</protein>
<sequence length="183" mass="20381">MFRFLIILIAVFFSAITSAQSSYQVDIILFAHPTGSATRTELDLNAPLIPVSQKAIPLTKSRGRSNTAYTILPSSQSGLQNEYYLLSHKPGYKIIGHYSWRQPANNQSSIALPESNQNGWTVQGTIRIKQSNFYSLDTDLYLSPSDDPQSSLNIAQKQRIKGGMVYYLDNPLIGMLIKAHKVS</sequence>
<comment type="caution">
    <text evidence="2">The sequence shown here is derived from an EMBL/GenBank/DDBJ whole genome shotgun (WGS) entry which is preliminary data.</text>
</comment>
<organism evidence="2 3">
    <name type="scientific">Legionella worsleiensis</name>
    <dbReference type="NCBI Taxonomy" id="45076"/>
    <lineage>
        <taxon>Bacteria</taxon>
        <taxon>Pseudomonadati</taxon>
        <taxon>Pseudomonadota</taxon>
        <taxon>Gammaproteobacteria</taxon>
        <taxon>Legionellales</taxon>
        <taxon>Legionellaceae</taxon>
        <taxon>Legionella</taxon>
    </lineage>
</organism>
<dbReference type="STRING" id="45076.Lwor_0897"/>
<dbReference type="PATRIC" id="fig|45076.6.peg.975"/>
<evidence type="ECO:0008006" key="4">
    <source>
        <dbReference type="Google" id="ProtNLM"/>
    </source>
</evidence>